<dbReference type="EMBL" id="HG002031">
    <property type="protein sequence ID" value="CDF39422.1"/>
    <property type="molecule type" value="Genomic_DNA"/>
</dbReference>
<dbReference type="GeneID" id="17327049"/>
<dbReference type="RefSeq" id="XP_005719333.1">
    <property type="nucleotide sequence ID" value="XM_005719276.1"/>
</dbReference>
<protein>
    <submittedName>
        <fullName evidence="2">Uncharacterized protein</fullName>
    </submittedName>
</protein>
<evidence type="ECO:0000313" key="3">
    <source>
        <dbReference type="Proteomes" id="UP000012073"/>
    </source>
</evidence>
<accession>R7QLP2</accession>
<evidence type="ECO:0000256" key="1">
    <source>
        <dbReference type="SAM" id="MobiDB-lite"/>
    </source>
</evidence>
<proteinExistence type="predicted"/>
<dbReference type="KEGG" id="ccp:CHC_T00006572001"/>
<organism evidence="2 3">
    <name type="scientific">Chondrus crispus</name>
    <name type="common">Carrageen Irish moss</name>
    <name type="synonym">Polymorpha crispa</name>
    <dbReference type="NCBI Taxonomy" id="2769"/>
    <lineage>
        <taxon>Eukaryota</taxon>
        <taxon>Rhodophyta</taxon>
        <taxon>Florideophyceae</taxon>
        <taxon>Rhodymeniophycidae</taxon>
        <taxon>Gigartinales</taxon>
        <taxon>Gigartinaceae</taxon>
        <taxon>Chondrus</taxon>
    </lineage>
</organism>
<feature type="compositionally biased region" description="Basic residues" evidence="1">
    <location>
        <begin position="36"/>
        <end position="45"/>
    </location>
</feature>
<dbReference type="Proteomes" id="UP000012073">
    <property type="component" value="Unassembled WGS sequence"/>
</dbReference>
<feature type="compositionally biased region" description="Low complexity" evidence="1">
    <location>
        <begin position="47"/>
        <end position="59"/>
    </location>
</feature>
<name>R7QLP2_CHOCR</name>
<reference evidence="3" key="1">
    <citation type="journal article" date="2013" name="Proc. Natl. Acad. Sci. U.S.A.">
        <title>Genome structure and metabolic features in the red seaweed Chondrus crispus shed light on evolution of the Archaeplastida.</title>
        <authorList>
            <person name="Collen J."/>
            <person name="Porcel B."/>
            <person name="Carre W."/>
            <person name="Ball S.G."/>
            <person name="Chaparro C."/>
            <person name="Tonon T."/>
            <person name="Barbeyron T."/>
            <person name="Michel G."/>
            <person name="Noel B."/>
            <person name="Valentin K."/>
            <person name="Elias M."/>
            <person name="Artiguenave F."/>
            <person name="Arun A."/>
            <person name="Aury J.M."/>
            <person name="Barbosa-Neto J.F."/>
            <person name="Bothwell J.H."/>
            <person name="Bouget F.Y."/>
            <person name="Brillet L."/>
            <person name="Cabello-Hurtado F."/>
            <person name="Capella-Gutierrez S."/>
            <person name="Charrier B."/>
            <person name="Cladiere L."/>
            <person name="Cock J.M."/>
            <person name="Coelho S.M."/>
            <person name="Colleoni C."/>
            <person name="Czjzek M."/>
            <person name="Da Silva C."/>
            <person name="Delage L."/>
            <person name="Denoeud F."/>
            <person name="Deschamps P."/>
            <person name="Dittami S.M."/>
            <person name="Gabaldon T."/>
            <person name="Gachon C.M."/>
            <person name="Groisillier A."/>
            <person name="Herve C."/>
            <person name="Jabbari K."/>
            <person name="Katinka M."/>
            <person name="Kloareg B."/>
            <person name="Kowalczyk N."/>
            <person name="Labadie K."/>
            <person name="Leblanc C."/>
            <person name="Lopez P.J."/>
            <person name="McLachlan D.H."/>
            <person name="Meslet-Cladiere L."/>
            <person name="Moustafa A."/>
            <person name="Nehr Z."/>
            <person name="Nyvall Collen P."/>
            <person name="Panaud O."/>
            <person name="Partensky F."/>
            <person name="Poulain J."/>
            <person name="Rensing S.A."/>
            <person name="Rousvoal S."/>
            <person name="Samson G."/>
            <person name="Symeonidi A."/>
            <person name="Weissenbach J."/>
            <person name="Zambounis A."/>
            <person name="Wincker P."/>
            <person name="Boyen C."/>
        </authorList>
    </citation>
    <scope>NUCLEOTIDE SEQUENCE [LARGE SCALE GENOMIC DNA]</scope>
    <source>
        <strain evidence="3">cv. Stackhouse</strain>
    </source>
</reference>
<feature type="compositionally biased region" description="Basic residues" evidence="1">
    <location>
        <begin position="9"/>
        <end position="19"/>
    </location>
</feature>
<dbReference type="Gramene" id="CDF39422">
    <property type="protein sequence ID" value="CDF39422"/>
    <property type="gene ID" value="CHC_T00006572001"/>
</dbReference>
<gene>
    <name evidence="2" type="ORF">CHC_T00006572001</name>
</gene>
<feature type="region of interest" description="Disordered" evidence="1">
    <location>
        <begin position="1"/>
        <end position="59"/>
    </location>
</feature>
<keyword evidence="3" id="KW-1185">Reference proteome</keyword>
<evidence type="ECO:0000313" key="2">
    <source>
        <dbReference type="EMBL" id="CDF39422.1"/>
    </source>
</evidence>
<dbReference type="AlphaFoldDB" id="R7QLP2"/>
<sequence length="59" mass="6789">MKETERLWKRTVSRKKSHGRNSSSAKTSIPRARTISPKRRVRASHVRTTTSSSNYSSRT</sequence>